<dbReference type="InterPro" id="IPR039123">
    <property type="entry name" value="PPTC7"/>
</dbReference>
<dbReference type="PANTHER" id="PTHR12320">
    <property type="entry name" value="PROTEIN PHOSPHATASE 2C"/>
    <property type="match status" value="1"/>
</dbReference>
<feature type="compositionally biased region" description="Pro residues" evidence="1">
    <location>
        <begin position="360"/>
        <end position="369"/>
    </location>
</feature>
<feature type="compositionally biased region" description="Polar residues" evidence="1">
    <location>
        <begin position="53"/>
        <end position="67"/>
    </location>
</feature>
<evidence type="ECO:0000313" key="3">
    <source>
        <dbReference type="EMBL" id="PHJ18536.1"/>
    </source>
</evidence>
<feature type="compositionally biased region" description="Pro residues" evidence="1">
    <location>
        <begin position="793"/>
        <end position="809"/>
    </location>
</feature>
<dbReference type="OrthoDB" id="331751at2759"/>
<dbReference type="PANTHER" id="PTHR12320:SF1">
    <property type="entry name" value="PROTEIN PHOSPHATASE PTC7 HOMOLOG"/>
    <property type="match status" value="1"/>
</dbReference>
<dbReference type="InterPro" id="IPR036457">
    <property type="entry name" value="PPM-type-like_dom_sf"/>
</dbReference>
<feature type="region of interest" description="Disordered" evidence="1">
    <location>
        <begin position="790"/>
        <end position="1022"/>
    </location>
</feature>
<feature type="compositionally biased region" description="Polar residues" evidence="1">
    <location>
        <begin position="1054"/>
        <end position="1103"/>
    </location>
</feature>
<feature type="domain" description="PPM-type phosphatase" evidence="2">
    <location>
        <begin position="452"/>
        <end position="791"/>
    </location>
</feature>
<evidence type="ECO:0000256" key="1">
    <source>
        <dbReference type="SAM" id="MobiDB-lite"/>
    </source>
</evidence>
<gene>
    <name evidence="3" type="ORF">CSUI_007640</name>
</gene>
<evidence type="ECO:0000259" key="2">
    <source>
        <dbReference type="PROSITE" id="PS51746"/>
    </source>
</evidence>
<feature type="compositionally biased region" description="Low complexity" evidence="1">
    <location>
        <begin position="889"/>
        <end position="911"/>
    </location>
</feature>
<proteinExistence type="predicted"/>
<accession>A0A2C6KQ98</accession>
<feature type="region of interest" description="Disordered" evidence="1">
    <location>
        <begin position="1227"/>
        <end position="1451"/>
    </location>
</feature>
<keyword evidence="4" id="KW-1185">Reference proteome</keyword>
<dbReference type="Proteomes" id="UP000221165">
    <property type="component" value="Unassembled WGS sequence"/>
</dbReference>
<feature type="compositionally biased region" description="Basic and acidic residues" evidence="1">
    <location>
        <begin position="1121"/>
        <end position="1139"/>
    </location>
</feature>
<name>A0A2C6KQ98_9APIC</name>
<dbReference type="RefSeq" id="XP_067920242.1">
    <property type="nucleotide sequence ID" value="XM_068067785.1"/>
</dbReference>
<dbReference type="PROSITE" id="PS51746">
    <property type="entry name" value="PPM_2"/>
    <property type="match status" value="1"/>
</dbReference>
<protein>
    <submittedName>
        <fullName evidence="3">Serine threonine specific protein phosphatase</fullName>
    </submittedName>
</protein>
<dbReference type="InterPro" id="IPR001932">
    <property type="entry name" value="PPM-type_phosphatase-like_dom"/>
</dbReference>
<feature type="region of interest" description="Disordered" evidence="1">
    <location>
        <begin position="172"/>
        <end position="193"/>
    </location>
</feature>
<feature type="compositionally biased region" description="Low complexity" evidence="1">
    <location>
        <begin position="849"/>
        <end position="862"/>
    </location>
</feature>
<sequence length="1451" mass="153787">MSPLPPGPRCHYTSRLLLPIGLREEGGTETTSVDVLKGDGESQDGEIPGGTVPCSQENGSDNDTNNTTACEKVSRRRRAGVNPSHYKWKEAKVILNDTGIQFWSNVISILDIDSIEVVPADDIENLSKQDGGEGKVEKVSTKKDIGELLVYVHLSSTFVNLPDPSPPFFSTSRLAPHISPPSRGGSAPSGDRGQSSLLFSIPSKALGTGPTDEDKLKEFRQGIYLVKRAVDFLTYIRPLFRDLRHRAALGDRVRGEFQARQQAHYQNSLGIDSSRGCSTVGGASVQQLAESFLTELPSEGVEAVKSGFLLRDCAALEEAIAYAPLVVYEHLERALPRLPQVPADPQKYRVWRQVLTSPKEPAPTTPPPGHLSDAKGSERIANSSPRSNQEQSLPPSSTSVAASLQAKPVSGGECCCPSVETQTEEAGRKKISSISTSSKSVSGAATPCFRLSGGACRFSKGEITPCEDAYFYLEEEGAFGVFDGVGSWASEGVDASKFSTGLAETCVSLIKEKVYFSSPSFHSLGVNARARQLLSDAHSRVCLERPDAWGSSTAVVGVLDRRSGKLGVACLGDSVLMVLRRQMLPRSMQFRAPKCASVSPIQFLSTSPAQVPRLIRKIRWRTTEQRWANGAPFQLSNLPAEDEWENLRAMGHDRFVDVLQRIDTAGDSADMAEGASQPLVVQPGDLILLFSDGVADNLFDKEIEIFASLAVSPEEARIAGLSPEFVTTAQDVAEMIAKVARRRAADRAFNGPFVPAAVQGARHAPMQQTDGEPAIRKGAKRDDISCVAIWVEGPPPPSSTPSCQPPVTPPCSGFSLPSKPQGGTSIAASRTKESVESEESTRNIPNRPESPSSSEALVSSTPPRKRPLLYSSESQTITSCRARRSPRVASENSETSSMVSTSSAETASVVSNALETTASAVPPAEPSDSSRDEQTSASPSLPPPGGSPCRKAGESTSGLALKDGTGTHMSSSSLLTPPRDSSKTSERKTVLGSKDLAGTLRKSPPPGLTVAPSTSSAPTGTTVKRLVKSVGTDNGTAQTCSSGDFQRTLDLATPSPQRSCSSITEMEQRHGSCSSSSKTPAVETSTSLSMASTSKDGLSSPHLSSCGILKHPPSLSLNVSRDSDQDRTVLADIQKRGETEETTSTTPPSRMSLLSDALLSPAKRLVQVASRAAARAMSAAALTPPRCSPRFGNHRNNELGISVSKEGVPAKVTVRLGKGSGIKANTASIGAGAGSPNVMPSELTRVPARQTPAASPSTGTSDGGSLAHPDECRRASLHSRLPSRHSEVKRSSTGGTNIPRVGSPSLMLSRRSDLSGGTVVDAGMPCTKKRRAAQMGKGCLEKKTSKKISLLKGKPTASSSFGVAVESTEQKPVDRGGGFRTGDTLGENHEELQNNEEVEEPASCASPNVSEDIFEERRDGDGSTSVARAERKGKRRCIDNPGDARKLQATG</sequence>
<feature type="compositionally biased region" description="Basic and acidic residues" evidence="1">
    <location>
        <begin position="980"/>
        <end position="989"/>
    </location>
</feature>
<dbReference type="VEuPathDB" id="ToxoDB:CSUI_007640"/>
<feature type="region of interest" description="Disordered" evidence="1">
    <location>
        <begin position="357"/>
        <end position="402"/>
    </location>
</feature>
<feature type="compositionally biased region" description="Polar residues" evidence="1">
    <location>
        <begin position="380"/>
        <end position="402"/>
    </location>
</feature>
<comment type="caution">
    <text evidence="3">The sequence shown here is derived from an EMBL/GenBank/DDBJ whole genome shotgun (WGS) entry which is preliminary data.</text>
</comment>
<feature type="compositionally biased region" description="Basic and acidic residues" evidence="1">
    <location>
        <begin position="1436"/>
        <end position="1451"/>
    </location>
</feature>
<reference evidence="3 4" key="1">
    <citation type="journal article" date="2017" name="Int. J. Parasitol.">
        <title>The genome of the protozoan parasite Cystoisospora suis and a reverse vaccinology approach to identify vaccine candidates.</title>
        <authorList>
            <person name="Palmieri N."/>
            <person name="Shrestha A."/>
            <person name="Ruttkowski B."/>
            <person name="Beck T."/>
            <person name="Vogl C."/>
            <person name="Tomley F."/>
            <person name="Blake D.P."/>
            <person name="Joachim A."/>
        </authorList>
    </citation>
    <scope>NUCLEOTIDE SEQUENCE [LARGE SCALE GENOMIC DNA]</scope>
    <source>
        <strain evidence="3 4">Wien I</strain>
    </source>
</reference>
<feature type="compositionally biased region" description="Basic and acidic residues" evidence="1">
    <location>
        <begin position="830"/>
        <end position="841"/>
    </location>
</feature>
<organism evidence="3 4">
    <name type="scientific">Cystoisospora suis</name>
    <dbReference type="NCBI Taxonomy" id="483139"/>
    <lineage>
        <taxon>Eukaryota</taxon>
        <taxon>Sar</taxon>
        <taxon>Alveolata</taxon>
        <taxon>Apicomplexa</taxon>
        <taxon>Conoidasida</taxon>
        <taxon>Coccidia</taxon>
        <taxon>Eucoccidiorida</taxon>
        <taxon>Eimeriorina</taxon>
        <taxon>Sarcocystidae</taxon>
        <taxon>Cystoisospora</taxon>
    </lineage>
</organism>
<feature type="compositionally biased region" description="Low complexity" evidence="1">
    <location>
        <begin position="180"/>
        <end position="193"/>
    </location>
</feature>
<evidence type="ECO:0000313" key="4">
    <source>
        <dbReference type="Proteomes" id="UP000221165"/>
    </source>
</evidence>
<feature type="region of interest" description="Disordered" evidence="1">
    <location>
        <begin position="1047"/>
        <end position="1152"/>
    </location>
</feature>
<dbReference type="EMBL" id="MIGC01004090">
    <property type="protein sequence ID" value="PHJ18536.1"/>
    <property type="molecule type" value="Genomic_DNA"/>
</dbReference>
<feature type="compositionally biased region" description="Low complexity" evidence="1">
    <location>
        <begin position="1009"/>
        <end position="1022"/>
    </location>
</feature>
<dbReference type="GeneID" id="94430996"/>
<dbReference type="GO" id="GO:0004722">
    <property type="term" value="F:protein serine/threonine phosphatase activity"/>
    <property type="evidence" value="ECO:0007669"/>
    <property type="project" value="TreeGrafter"/>
</dbReference>
<dbReference type="Gene3D" id="3.60.40.10">
    <property type="entry name" value="PPM-type phosphatase domain"/>
    <property type="match status" value="1"/>
</dbReference>
<dbReference type="SUPFAM" id="SSF81606">
    <property type="entry name" value="PP2C-like"/>
    <property type="match status" value="1"/>
</dbReference>
<feature type="region of interest" description="Disordered" evidence="1">
    <location>
        <begin position="23"/>
        <end position="67"/>
    </location>
</feature>